<reference evidence="6 7" key="1">
    <citation type="submission" date="2017-03" db="EMBL/GenBank/DDBJ databases">
        <title>Genome Survey of Euroglyphus maynei.</title>
        <authorList>
            <person name="Arlian L.G."/>
            <person name="Morgan M.S."/>
            <person name="Rider S.D."/>
        </authorList>
    </citation>
    <scope>NUCLEOTIDE SEQUENCE [LARGE SCALE GENOMIC DNA]</scope>
    <source>
        <strain evidence="6">Arlian Lab</strain>
        <tissue evidence="6">Whole body</tissue>
    </source>
</reference>
<comment type="subcellular location">
    <subcellularLocation>
        <location evidence="1">Membrane</location>
    </subcellularLocation>
</comment>
<feature type="domain" description="Receptor ligand binding region" evidence="5">
    <location>
        <begin position="21"/>
        <end position="277"/>
    </location>
</feature>
<dbReference type="InterPro" id="IPR028082">
    <property type="entry name" value="Peripla_BP_I"/>
</dbReference>
<accession>A0A1Y3BAQ8</accession>
<organism evidence="6 7">
    <name type="scientific">Euroglyphus maynei</name>
    <name type="common">Mayne's house dust mite</name>
    <dbReference type="NCBI Taxonomy" id="6958"/>
    <lineage>
        <taxon>Eukaryota</taxon>
        <taxon>Metazoa</taxon>
        <taxon>Ecdysozoa</taxon>
        <taxon>Arthropoda</taxon>
        <taxon>Chelicerata</taxon>
        <taxon>Arachnida</taxon>
        <taxon>Acari</taxon>
        <taxon>Acariformes</taxon>
        <taxon>Sarcoptiformes</taxon>
        <taxon>Astigmata</taxon>
        <taxon>Psoroptidia</taxon>
        <taxon>Analgoidea</taxon>
        <taxon>Pyroglyphidae</taxon>
        <taxon>Pyroglyphinae</taxon>
        <taxon>Euroglyphus</taxon>
    </lineage>
</organism>
<dbReference type="AlphaFoldDB" id="A0A1Y3BAQ8"/>
<dbReference type="Gene3D" id="3.40.50.2300">
    <property type="match status" value="2"/>
</dbReference>
<sequence>MILIISISIGAVFTHDRLDQEIAFKLAIKRINSDRIILPHTKLIPKIEHIQKHDSFHADKKVCGLLHTGVVAIFDPLDGYISRHLQSICDALDIPHLETRWDFTTKRDDLSVNLYPKPNVLARAYIDIVKAWNWDQFAIVYEDNEGLIRLQDFFKEAETLNWRIKLHQFKPGKPYRETFWKVKNDGERNIILDVKNENIFRALKHVSFSIREPYYDINFGFFQKKAQQVGLITESHSYLITQLDLHTIDLEDFKFGKTKITAFKLIDDSNEELKLLREDWRTEFPKYYSSEISVSAKLLLLLSIII</sequence>
<dbReference type="SUPFAM" id="SSF53822">
    <property type="entry name" value="Periplasmic binding protein-like I"/>
    <property type="match status" value="1"/>
</dbReference>
<keyword evidence="7" id="KW-1185">Reference proteome</keyword>
<dbReference type="Pfam" id="PF01094">
    <property type="entry name" value="ANF_receptor"/>
    <property type="match status" value="1"/>
</dbReference>
<dbReference type="Proteomes" id="UP000194236">
    <property type="component" value="Unassembled WGS sequence"/>
</dbReference>
<proteinExistence type="predicted"/>
<evidence type="ECO:0000259" key="5">
    <source>
        <dbReference type="Pfam" id="PF01094"/>
    </source>
</evidence>
<keyword evidence="2" id="KW-0812">Transmembrane</keyword>
<name>A0A1Y3BAQ8_EURMA</name>
<dbReference type="OrthoDB" id="5984008at2759"/>
<comment type="caution">
    <text evidence="6">The sequence shown here is derived from an EMBL/GenBank/DDBJ whole genome shotgun (WGS) entry which is preliminary data.</text>
</comment>
<evidence type="ECO:0000256" key="4">
    <source>
        <dbReference type="ARBA" id="ARBA00023136"/>
    </source>
</evidence>
<dbReference type="GO" id="GO:0016020">
    <property type="term" value="C:membrane"/>
    <property type="evidence" value="ECO:0007669"/>
    <property type="project" value="UniProtKB-SubCell"/>
</dbReference>
<dbReference type="EMBL" id="MUJZ01030096">
    <property type="protein sequence ID" value="OTF77971.1"/>
    <property type="molecule type" value="Genomic_DNA"/>
</dbReference>
<keyword evidence="3" id="KW-1133">Transmembrane helix</keyword>
<protein>
    <recommendedName>
        <fullName evidence="5">Receptor ligand binding region domain-containing protein</fullName>
    </recommendedName>
</protein>
<gene>
    <name evidence="6" type="ORF">BLA29_006190</name>
</gene>
<evidence type="ECO:0000256" key="1">
    <source>
        <dbReference type="ARBA" id="ARBA00004370"/>
    </source>
</evidence>
<dbReference type="InterPro" id="IPR001828">
    <property type="entry name" value="ANF_lig-bd_rcpt"/>
</dbReference>
<keyword evidence="4" id="KW-0472">Membrane</keyword>
<evidence type="ECO:0000256" key="3">
    <source>
        <dbReference type="ARBA" id="ARBA00022989"/>
    </source>
</evidence>
<evidence type="ECO:0000256" key="2">
    <source>
        <dbReference type="ARBA" id="ARBA00022692"/>
    </source>
</evidence>
<evidence type="ECO:0000313" key="6">
    <source>
        <dbReference type="EMBL" id="OTF77971.1"/>
    </source>
</evidence>
<evidence type="ECO:0000313" key="7">
    <source>
        <dbReference type="Proteomes" id="UP000194236"/>
    </source>
</evidence>